<dbReference type="Gene3D" id="3.30.420.10">
    <property type="entry name" value="Ribonuclease H-like superfamily/Ribonuclease H"/>
    <property type="match status" value="1"/>
</dbReference>
<evidence type="ECO:0000313" key="2">
    <source>
        <dbReference type="Proteomes" id="UP000499080"/>
    </source>
</evidence>
<proteinExistence type="predicted"/>
<accession>A0A4Y2NG78</accession>
<sequence length="78" mass="9176">MQIPRGYELKWSTSHYASWCGYIMVWDVFTWYGPSSLVKLNQKLIENGYVQPLGDHLPPFMDFMYPNNDGIFHDDNEA</sequence>
<gene>
    <name evidence="1" type="ORF">AVEN_38762_1</name>
</gene>
<comment type="caution">
    <text evidence="1">The sequence shown here is derived from an EMBL/GenBank/DDBJ whole genome shotgun (WGS) entry which is preliminary data.</text>
</comment>
<reference evidence="1 2" key="1">
    <citation type="journal article" date="2019" name="Sci. Rep.">
        <title>Orb-weaving spider Araneus ventricosus genome elucidates the spidroin gene catalogue.</title>
        <authorList>
            <person name="Kono N."/>
            <person name="Nakamura H."/>
            <person name="Ohtoshi R."/>
            <person name="Moran D.A.P."/>
            <person name="Shinohara A."/>
            <person name="Yoshida Y."/>
            <person name="Fujiwara M."/>
            <person name="Mori M."/>
            <person name="Tomita M."/>
            <person name="Arakawa K."/>
        </authorList>
    </citation>
    <scope>NUCLEOTIDE SEQUENCE [LARGE SCALE GENOMIC DNA]</scope>
</reference>
<dbReference type="Proteomes" id="UP000499080">
    <property type="component" value="Unassembled WGS sequence"/>
</dbReference>
<evidence type="ECO:0000313" key="1">
    <source>
        <dbReference type="EMBL" id="GBN38475.1"/>
    </source>
</evidence>
<protein>
    <submittedName>
        <fullName evidence="1">Uncharacterized protein</fullName>
    </submittedName>
</protein>
<dbReference type="InterPro" id="IPR036397">
    <property type="entry name" value="RNaseH_sf"/>
</dbReference>
<organism evidence="1 2">
    <name type="scientific">Araneus ventricosus</name>
    <name type="common">Orbweaver spider</name>
    <name type="synonym">Epeira ventricosa</name>
    <dbReference type="NCBI Taxonomy" id="182803"/>
    <lineage>
        <taxon>Eukaryota</taxon>
        <taxon>Metazoa</taxon>
        <taxon>Ecdysozoa</taxon>
        <taxon>Arthropoda</taxon>
        <taxon>Chelicerata</taxon>
        <taxon>Arachnida</taxon>
        <taxon>Araneae</taxon>
        <taxon>Araneomorphae</taxon>
        <taxon>Entelegynae</taxon>
        <taxon>Araneoidea</taxon>
        <taxon>Araneidae</taxon>
        <taxon>Araneus</taxon>
    </lineage>
</organism>
<dbReference type="EMBL" id="BGPR01009188">
    <property type="protein sequence ID" value="GBN38475.1"/>
    <property type="molecule type" value="Genomic_DNA"/>
</dbReference>
<keyword evidence="2" id="KW-1185">Reference proteome</keyword>
<dbReference type="AlphaFoldDB" id="A0A4Y2NG78"/>
<dbReference type="GO" id="GO:0003676">
    <property type="term" value="F:nucleic acid binding"/>
    <property type="evidence" value="ECO:0007669"/>
    <property type="project" value="InterPro"/>
</dbReference>
<name>A0A4Y2NG78_ARAVE</name>